<keyword evidence="2" id="KW-1185">Reference proteome</keyword>
<dbReference type="EMBL" id="CM015718">
    <property type="protein sequence ID" value="KAF3692484.1"/>
    <property type="molecule type" value="Genomic_DNA"/>
</dbReference>
<reference evidence="2" key="2">
    <citation type="submission" date="2019-02" db="EMBL/GenBank/DDBJ databases">
        <title>Opniocepnalus argus Var Kimnra genome.</title>
        <authorList>
            <person name="Zhou C."/>
            <person name="Xiao S."/>
        </authorList>
    </citation>
    <scope>NUCLEOTIDE SEQUENCE [LARGE SCALE GENOMIC DNA]</scope>
</reference>
<evidence type="ECO:0000313" key="1">
    <source>
        <dbReference type="EMBL" id="KAF3692484.1"/>
    </source>
</evidence>
<sequence>MRINISIAPSRREQIVNRDQRPEQDCQTRTLQRTSELLHSSIMHCRYLIILGLWAELAACGVLQRDTVGKDPDMQSIIEDLQEALQNYSSFLRKMNHFRDLPVLSCRDAAHFEQSASVACRLSRYQMCVRELRSFCPDVGAQAQVITLNEDLLQHLNGSDIKQDSAECPTSSTISSQSSEFDSMLKCLQCVQCWSQQVATMGT</sequence>
<organism evidence="1 2">
    <name type="scientific">Channa argus</name>
    <name type="common">Northern snakehead</name>
    <name type="synonym">Ophicephalus argus</name>
    <dbReference type="NCBI Taxonomy" id="215402"/>
    <lineage>
        <taxon>Eukaryota</taxon>
        <taxon>Metazoa</taxon>
        <taxon>Chordata</taxon>
        <taxon>Craniata</taxon>
        <taxon>Vertebrata</taxon>
        <taxon>Euteleostomi</taxon>
        <taxon>Actinopterygii</taxon>
        <taxon>Neopterygii</taxon>
        <taxon>Teleostei</taxon>
        <taxon>Neoteleostei</taxon>
        <taxon>Acanthomorphata</taxon>
        <taxon>Anabantaria</taxon>
        <taxon>Anabantiformes</taxon>
        <taxon>Channoidei</taxon>
        <taxon>Channidae</taxon>
        <taxon>Channa</taxon>
    </lineage>
</organism>
<reference evidence="1 2" key="1">
    <citation type="submission" date="2019-02" db="EMBL/GenBank/DDBJ databases">
        <title>Opniocepnalus argus genome.</title>
        <authorList>
            <person name="Zhou C."/>
            <person name="Xiao S."/>
        </authorList>
    </citation>
    <scope>NUCLEOTIDE SEQUENCE [LARGE SCALE GENOMIC DNA]</scope>
    <source>
        <strain evidence="1">OARG1902GOOAL</strain>
        <tissue evidence="1">Muscle</tissue>
    </source>
</reference>
<proteinExistence type="predicted"/>
<accession>A0A6G1PQR2</accession>
<name>A0A6G1PQR2_CHAAH</name>
<dbReference type="AlphaFoldDB" id="A0A6G1PQR2"/>
<protein>
    <submittedName>
        <fullName evidence="1">Uncharacterized protein</fullName>
    </submittedName>
</protein>
<gene>
    <name evidence="1" type="ORF">EXN66_Car008160</name>
</gene>
<evidence type="ECO:0000313" key="2">
    <source>
        <dbReference type="Proteomes" id="UP000503349"/>
    </source>
</evidence>
<dbReference type="Proteomes" id="UP000503349">
    <property type="component" value="Chromosome 7"/>
</dbReference>